<keyword evidence="2" id="KW-1185">Reference proteome</keyword>
<dbReference type="EMBL" id="JANBPK010001218">
    <property type="protein sequence ID" value="KAJ2924492.1"/>
    <property type="molecule type" value="Genomic_DNA"/>
</dbReference>
<sequence length="68" mass="7255">MVLTFGSNNTISALSRTIFVSDHALREAAAATLEKDHPYFGLASTEVTVLGLGLGVAYHPKLRLALID</sequence>
<name>A0A9W8IXB9_9AGAR</name>
<feature type="non-terminal residue" evidence="1">
    <location>
        <position position="68"/>
    </location>
</feature>
<reference evidence="1" key="1">
    <citation type="submission" date="2022-06" db="EMBL/GenBank/DDBJ databases">
        <title>Genome Sequence of Candolleomyces eurysporus.</title>
        <authorList>
            <person name="Buettner E."/>
        </authorList>
    </citation>
    <scope>NUCLEOTIDE SEQUENCE</scope>
    <source>
        <strain evidence="1">VTCC 930004</strain>
    </source>
</reference>
<gene>
    <name evidence="1" type="ORF">H1R20_g12603</name>
</gene>
<accession>A0A9W8IXB9</accession>
<proteinExistence type="predicted"/>
<protein>
    <submittedName>
        <fullName evidence="1">Uncharacterized protein</fullName>
    </submittedName>
</protein>
<comment type="caution">
    <text evidence="1">The sequence shown here is derived from an EMBL/GenBank/DDBJ whole genome shotgun (WGS) entry which is preliminary data.</text>
</comment>
<evidence type="ECO:0000313" key="1">
    <source>
        <dbReference type="EMBL" id="KAJ2924492.1"/>
    </source>
</evidence>
<dbReference type="AlphaFoldDB" id="A0A9W8IXB9"/>
<organism evidence="1 2">
    <name type="scientific">Candolleomyces eurysporus</name>
    <dbReference type="NCBI Taxonomy" id="2828524"/>
    <lineage>
        <taxon>Eukaryota</taxon>
        <taxon>Fungi</taxon>
        <taxon>Dikarya</taxon>
        <taxon>Basidiomycota</taxon>
        <taxon>Agaricomycotina</taxon>
        <taxon>Agaricomycetes</taxon>
        <taxon>Agaricomycetidae</taxon>
        <taxon>Agaricales</taxon>
        <taxon>Agaricineae</taxon>
        <taxon>Psathyrellaceae</taxon>
        <taxon>Candolleomyces</taxon>
    </lineage>
</organism>
<dbReference type="Proteomes" id="UP001140091">
    <property type="component" value="Unassembled WGS sequence"/>
</dbReference>
<evidence type="ECO:0000313" key="2">
    <source>
        <dbReference type="Proteomes" id="UP001140091"/>
    </source>
</evidence>